<comment type="caution">
    <text evidence="2">The sequence shown here is derived from an EMBL/GenBank/DDBJ whole genome shotgun (WGS) entry which is preliminary data.</text>
</comment>
<gene>
    <name evidence="2" type="ORF">DFO68_1391</name>
</gene>
<evidence type="ECO:0000256" key="1">
    <source>
        <dbReference type="SAM" id="MobiDB-lite"/>
    </source>
</evidence>
<evidence type="ECO:0000313" key="2">
    <source>
        <dbReference type="EMBL" id="TDN95767.1"/>
    </source>
</evidence>
<keyword evidence="3" id="KW-1185">Reference proteome</keyword>
<dbReference type="Proteomes" id="UP000295150">
    <property type="component" value="Unassembled WGS sequence"/>
</dbReference>
<feature type="region of interest" description="Disordered" evidence="1">
    <location>
        <begin position="1"/>
        <end position="30"/>
    </location>
</feature>
<accession>A0A4R6GLG7</accession>
<reference evidence="2 3" key="1">
    <citation type="submission" date="2019-03" db="EMBL/GenBank/DDBJ databases">
        <title>Freshwater and sediment microbial communities from various areas in North America, analyzing microbe dynamics in response to fracking.</title>
        <authorList>
            <person name="Lamendella R."/>
        </authorList>
    </citation>
    <scope>NUCLEOTIDE SEQUENCE [LARGE SCALE GENOMIC DNA]</scope>
    <source>
        <strain evidence="2 3">1_TX</strain>
    </source>
</reference>
<dbReference type="AlphaFoldDB" id="A0A4R6GLG7"/>
<feature type="non-terminal residue" evidence="2">
    <location>
        <position position="30"/>
    </location>
</feature>
<sequence length="30" mass="3233">MGDGETFPEQAERGSIHGNGGIREQTFVVN</sequence>
<proteinExistence type="predicted"/>
<name>A0A4R6GLG7_9GAMM</name>
<evidence type="ECO:0000313" key="3">
    <source>
        <dbReference type="Proteomes" id="UP000295150"/>
    </source>
</evidence>
<dbReference type="EMBL" id="SNWH01000039">
    <property type="protein sequence ID" value="TDN95767.1"/>
    <property type="molecule type" value="Genomic_DNA"/>
</dbReference>
<protein>
    <submittedName>
        <fullName evidence="2">Uncharacterized protein</fullName>
    </submittedName>
</protein>
<organism evidence="2 3">
    <name type="scientific">Halomonas ventosae</name>
    <dbReference type="NCBI Taxonomy" id="229007"/>
    <lineage>
        <taxon>Bacteria</taxon>
        <taxon>Pseudomonadati</taxon>
        <taxon>Pseudomonadota</taxon>
        <taxon>Gammaproteobacteria</taxon>
        <taxon>Oceanospirillales</taxon>
        <taxon>Halomonadaceae</taxon>
        <taxon>Halomonas</taxon>
    </lineage>
</organism>